<accession>A0A495AAW5</accession>
<evidence type="ECO:0008006" key="3">
    <source>
        <dbReference type="Google" id="ProtNLM"/>
    </source>
</evidence>
<dbReference type="AlphaFoldDB" id="A0A495AAW5"/>
<proteinExistence type="predicted"/>
<dbReference type="Proteomes" id="UP000249516">
    <property type="component" value="Unassembled WGS sequence"/>
</dbReference>
<name>A0A495AAW5_9MICC</name>
<sequence length="279" mass="28822">MDRTGSGAQTRVEQRAVSLAHRMLAGAGRASVVAYRVPGQPVLSAVAHGLTRRGELVLAATVDPAIVPEDALVTGEPVDVRMDITKVAPEPDVRIVAASAHLLARLEWLDPLDAELLVGTGEVPELLAGVAAAPGGRLAVLDAPRVLLHDGSGVTPLDYGGILTHHLRGAGSGDLAQDVEAAGFDAVMDVDRLDLASVCDAAEQGWIPAHLLTQKPSAGGCAHTTGRDFVVDVDATGVTVLRYGARLTSVYFVPFSGERTAPADLGANLQHLLGARVAA</sequence>
<evidence type="ECO:0000313" key="2">
    <source>
        <dbReference type="Proteomes" id="UP000249516"/>
    </source>
</evidence>
<dbReference type="EMBL" id="PNJG02000001">
    <property type="protein sequence ID" value="RKQ37189.1"/>
    <property type="molecule type" value="Genomic_DNA"/>
</dbReference>
<keyword evidence="2" id="KW-1185">Reference proteome</keyword>
<evidence type="ECO:0000313" key="1">
    <source>
        <dbReference type="EMBL" id="RKQ37189.1"/>
    </source>
</evidence>
<comment type="caution">
    <text evidence="1">The sequence shown here is derived from an EMBL/GenBank/DDBJ whole genome shotgun (WGS) entry which is preliminary data.</text>
</comment>
<gene>
    <name evidence="1" type="ORF">C1C97_003945</name>
</gene>
<reference evidence="1 2" key="1">
    <citation type="submission" date="2018-10" db="EMBL/GenBank/DDBJ databases">
        <title>Kocuria tytouropygialis sp. nov., isolated from the uropygial gland of an American barn owl (Tyto furcata).</title>
        <authorList>
            <person name="Braun M.S."/>
            <person name="Wang E."/>
            <person name="Zimmermann S."/>
            <person name="Wagner H."/>
            <person name="Wink M."/>
        </authorList>
    </citation>
    <scope>NUCLEOTIDE SEQUENCE [LARGE SCALE GENOMIC DNA]</scope>
    <source>
        <strain evidence="1 2">442</strain>
    </source>
</reference>
<dbReference type="OrthoDB" id="9798122at2"/>
<organism evidence="1 2">
    <name type="scientific">Kocuria tytonis</name>
    <dbReference type="NCBI Taxonomy" id="2054280"/>
    <lineage>
        <taxon>Bacteria</taxon>
        <taxon>Bacillati</taxon>
        <taxon>Actinomycetota</taxon>
        <taxon>Actinomycetes</taxon>
        <taxon>Micrococcales</taxon>
        <taxon>Micrococcaceae</taxon>
        <taxon>Kocuria</taxon>
    </lineage>
</organism>
<protein>
    <recommendedName>
        <fullName evidence="3">DUF2470 domain-containing protein</fullName>
    </recommendedName>
</protein>